<comment type="function">
    <text evidence="7 10">This protein binds specifically to 23S rRNA; its binding is stimulated by other ribosomal proteins, e.g., L4, L17, and L20. It is important during the early stages of 50S assembly. It makes multiple contacts with different domains of the 23S rRNA in the assembled 50S subunit and ribosome.</text>
</comment>
<evidence type="ECO:0000256" key="9">
    <source>
        <dbReference type="RuleBase" id="RU004006"/>
    </source>
</evidence>
<comment type="subunit">
    <text evidence="7 9">Part of the 50S ribosomal subunit.</text>
</comment>
<accession>A0A2S8FH41</accession>
<dbReference type="InterPro" id="IPR001063">
    <property type="entry name" value="Ribosomal_uL22"/>
</dbReference>
<dbReference type="GO" id="GO:0003735">
    <property type="term" value="F:structural constituent of ribosome"/>
    <property type="evidence" value="ECO:0007669"/>
    <property type="project" value="InterPro"/>
</dbReference>
<name>A0A2S8FH41_9BACT</name>
<sequence>MFKATHRLARISPRKVRPLADLVRGKLADEALDILRYQPHRGARLLEDVIKSAIGNSQDSEQNEGRTANQGALFVSEARVDGGPIIKRFRPRARGSAFPILKRTCHIHVTLEELQG</sequence>
<comment type="function">
    <text evidence="7">The globular domain of the protein is located near the polypeptide exit tunnel on the outside of the subunit, while an extended beta-hairpin is found that lines the wall of the exit tunnel in the center of the 70S ribosome.</text>
</comment>
<dbReference type="GO" id="GO:0022625">
    <property type="term" value="C:cytosolic large ribosomal subunit"/>
    <property type="evidence" value="ECO:0007669"/>
    <property type="project" value="TreeGrafter"/>
</dbReference>
<dbReference type="InterPro" id="IPR018260">
    <property type="entry name" value="Ribosomal_uL22_CS"/>
</dbReference>
<protein>
    <recommendedName>
        <fullName evidence="6 7">Large ribosomal subunit protein uL22</fullName>
    </recommendedName>
</protein>
<keyword evidence="3 7" id="KW-0694">RNA-binding</keyword>
<dbReference type="HAMAP" id="MF_01331_B">
    <property type="entry name" value="Ribosomal_uL22_B"/>
    <property type="match status" value="1"/>
</dbReference>
<dbReference type="OrthoDB" id="9805969at2"/>
<dbReference type="Proteomes" id="UP000239388">
    <property type="component" value="Unassembled WGS sequence"/>
</dbReference>
<dbReference type="PANTHER" id="PTHR13501">
    <property type="entry name" value="CHLOROPLAST 50S RIBOSOMAL PROTEIN L22-RELATED"/>
    <property type="match status" value="1"/>
</dbReference>
<dbReference type="InterPro" id="IPR047867">
    <property type="entry name" value="Ribosomal_uL22_bac/org-type"/>
</dbReference>
<dbReference type="GO" id="GO:0006412">
    <property type="term" value="P:translation"/>
    <property type="evidence" value="ECO:0007669"/>
    <property type="project" value="UniProtKB-UniRule"/>
</dbReference>
<keyword evidence="4 7" id="KW-0689">Ribosomal protein</keyword>
<evidence type="ECO:0000256" key="10">
    <source>
        <dbReference type="RuleBase" id="RU004008"/>
    </source>
</evidence>
<evidence type="ECO:0000256" key="1">
    <source>
        <dbReference type="ARBA" id="ARBA00009451"/>
    </source>
</evidence>
<dbReference type="InterPro" id="IPR036394">
    <property type="entry name" value="Ribosomal_uL22_sf"/>
</dbReference>
<evidence type="ECO:0000256" key="7">
    <source>
        <dbReference type="HAMAP-Rule" id="MF_01331"/>
    </source>
</evidence>
<dbReference type="CDD" id="cd00336">
    <property type="entry name" value="Ribosomal_L22"/>
    <property type="match status" value="1"/>
</dbReference>
<keyword evidence="5 7" id="KW-0687">Ribonucleoprotein</keyword>
<evidence type="ECO:0000256" key="2">
    <source>
        <dbReference type="ARBA" id="ARBA00022730"/>
    </source>
</evidence>
<dbReference type="AlphaFoldDB" id="A0A2S8FH41"/>
<comment type="similarity">
    <text evidence="1 7 8">Belongs to the universal ribosomal protein uL22 family.</text>
</comment>
<evidence type="ECO:0000313" key="11">
    <source>
        <dbReference type="EMBL" id="PQO31466.1"/>
    </source>
</evidence>
<proteinExistence type="inferred from homology"/>
<evidence type="ECO:0000313" key="12">
    <source>
        <dbReference type="Proteomes" id="UP000239388"/>
    </source>
</evidence>
<dbReference type="Pfam" id="PF00237">
    <property type="entry name" value="Ribosomal_L22"/>
    <property type="match status" value="1"/>
</dbReference>
<gene>
    <name evidence="7" type="primary">rplV</name>
    <name evidence="11" type="ORF">C5Y98_18725</name>
</gene>
<dbReference type="RefSeq" id="WP_105356418.1">
    <property type="nucleotide sequence ID" value="NZ_PUIB01000019.1"/>
</dbReference>
<comment type="caution">
    <text evidence="11">The sequence shown here is derived from an EMBL/GenBank/DDBJ whole genome shotgun (WGS) entry which is preliminary data.</text>
</comment>
<dbReference type="PROSITE" id="PS00464">
    <property type="entry name" value="RIBOSOMAL_L22"/>
    <property type="match status" value="1"/>
</dbReference>
<dbReference type="NCBIfam" id="TIGR01044">
    <property type="entry name" value="rplV_bact"/>
    <property type="match status" value="1"/>
</dbReference>
<keyword evidence="2 7" id="KW-0699">rRNA-binding</keyword>
<dbReference type="InterPro" id="IPR005727">
    <property type="entry name" value="Ribosomal_uL22_bac/chlpt-type"/>
</dbReference>
<dbReference type="SUPFAM" id="SSF54843">
    <property type="entry name" value="Ribosomal protein L22"/>
    <property type="match status" value="1"/>
</dbReference>
<dbReference type="EMBL" id="PUIB01000019">
    <property type="protein sequence ID" value="PQO31466.1"/>
    <property type="molecule type" value="Genomic_DNA"/>
</dbReference>
<evidence type="ECO:0000256" key="4">
    <source>
        <dbReference type="ARBA" id="ARBA00022980"/>
    </source>
</evidence>
<reference evidence="11 12" key="1">
    <citation type="submission" date="2018-02" db="EMBL/GenBank/DDBJ databases">
        <title>Comparative genomes isolates from brazilian mangrove.</title>
        <authorList>
            <person name="Araujo J.E."/>
            <person name="Taketani R.G."/>
            <person name="Silva M.C.P."/>
            <person name="Loureco M.V."/>
            <person name="Andreote F.D."/>
        </authorList>
    </citation>
    <scope>NUCLEOTIDE SEQUENCE [LARGE SCALE GENOMIC DNA]</scope>
    <source>
        <strain evidence="11 12">NAP PRIS-MGV</strain>
    </source>
</reference>
<organism evidence="11 12">
    <name type="scientific">Blastopirellula marina</name>
    <dbReference type="NCBI Taxonomy" id="124"/>
    <lineage>
        <taxon>Bacteria</taxon>
        <taxon>Pseudomonadati</taxon>
        <taxon>Planctomycetota</taxon>
        <taxon>Planctomycetia</taxon>
        <taxon>Pirellulales</taxon>
        <taxon>Pirellulaceae</taxon>
        <taxon>Blastopirellula</taxon>
    </lineage>
</organism>
<evidence type="ECO:0000256" key="6">
    <source>
        <dbReference type="ARBA" id="ARBA00035207"/>
    </source>
</evidence>
<dbReference type="PANTHER" id="PTHR13501:SF8">
    <property type="entry name" value="LARGE RIBOSOMAL SUBUNIT PROTEIN UL22M"/>
    <property type="match status" value="1"/>
</dbReference>
<evidence type="ECO:0000256" key="5">
    <source>
        <dbReference type="ARBA" id="ARBA00023274"/>
    </source>
</evidence>
<dbReference type="Gene3D" id="3.90.470.10">
    <property type="entry name" value="Ribosomal protein L22/L17"/>
    <property type="match status" value="1"/>
</dbReference>
<dbReference type="GO" id="GO:0019843">
    <property type="term" value="F:rRNA binding"/>
    <property type="evidence" value="ECO:0007669"/>
    <property type="project" value="UniProtKB-UniRule"/>
</dbReference>
<evidence type="ECO:0000256" key="8">
    <source>
        <dbReference type="RuleBase" id="RU004005"/>
    </source>
</evidence>
<evidence type="ECO:0000256" key="3">
    <source>
        <dbReference type="ARBA" id="ARBA00022884"/>
    </source>
</evidence>